<keyword evidence="2 3" id="KW-0802">TPR repeat</keyword>
<keyword evidence="6" id="KW-1185">Reference proteome</keyword>
<evidence type="ECO:0000313" key="4">
    <source>
        <dbReference type="EMBL" id="KEZ86146.1"/>
    </source>
</evidence>
<dbReference type="SMART" id="SM00028">
    <property type="entry name" value="TPR"/>
    <property type="match status" value="3"/>
</dbReference>
<dbReference type="PANTHER" id="PTHR44186">
    <property type="match status" value="1"/>
</dbReference>
<evidence type="ECO:0000313" key="6">
    <source>
        <dbReference type="Proteomes" id="UP000028542"/>
    </source>
</evidence>
<organism evidence="4 6">
    <name type="scientific">Clostridium sulfidigenes</name>
    <dbReference type="NCBI Taxonomy" id="318464"/>
    <lineage>
        <taxon>Bacteria</taxon>
        <taxon>Bacillati</taxon>
        <taxon>Bacillota</taxon>
        <taxon>Clostridia</taxon>
        <taxon>Eubacteriales</taxon>
        <taxon>Clostridiaceae</taxon>
        <taxon>Clostridium</taxon>
    </lineage>
</organism>
<dbReference type="PROSITE" id="PS50005">
    <property type="entry name" value="TPR"/>
    <property type="match status" value="1"/>
</dbReference>
<dbReference type="AlphaFoldDB" id="A0A084JB12"/>
<dbReference type="RefSeq" id="WP_035133086.1">
    <property type="nucleotide sequence ID" value="NZ_JBQHQR010000008.1"/>
</dbReference>
<dbReference type="Gene3D" id="1.25.40.10">
    <property type="entry name" value="Tetratricopeptide repeat domain"/>
    <property type="match status" value="1"/>
</dbReference>
<dbReference type="eggNOG" id="COG0457">
    <property type="taxonomic scope" value="Bacteria"/>
</dbReference>
<sequence>MNYFAQGNDLYKLKDYKNAIDMYKKSAELKEYEAPSFYNSAVCFIKLKNYKAAIPLIHRALNLRKESKYYFNLAYCHVMMDENKKALNYFNTAWSIDNTDTECEKAISFILSKYKKTSI</sequence>
<comment type="caution">
    <text evidence="4">The sequence shown here is derived from an EMBL/GenBank/DDBJ whole genome shotgun (WGS) entry which is preliminary data.</text>
</comment>
<dbReference type="EMBL" id="SVCM01000150">
    <property type="protein sequence ID" value="MBE6061105.1"/>
    <property type="molecule type" value="Genomic_DNA"/>
</dbReference>
<accession>A0A084JB12</accession>
<feature type="repeat" description="TPR" evidence="3">
    <location>
        <begin position="67"/>
        <end position="100"/>
    </location>
</feature>
<dbReference type="EMBL" id="JPMD01000025">
    <property type="protein sequence ID" value="KEZ86146.1"/>
    <property type="molecule type" value="Genomic_DNA"/>
</dbReference>
<dbReference type="Proteomes" id="UP000028542">
    <property type="component" value="Unassembled WGS sequence"/>
</dbReference>
<dbReference type="Pfam" id="PF13181">
    <property type="entry name" value="TPR_8"/>
    <property type="match status" value="3"/>
</dbReference>
<evidence type="ECO:0008006" key="7">
    <source>
        <dbReference type="Google" id="ProtNLM"/>
    </source>
</evidence>
<proteinExistence type="predicted"/>
<evidence type="ECO:0000256" key="3">
    <source>
        <dbReference type="PROSITE-ProRule" id="PRU00339"/>
    </source>
</evidence>
<reference evidence="5" key="2">
    <citation type="submission" date="2019-04" db="EMBL/GenBank/DDBJ databases">
        <title>Evolution of Biomass-Degrading Anaerobic Consortia Revealed by Metagenomics.</title>
        <authorList>
            <person name="Peng X."/>
        </authorList>
    </citation>
    <scope>NUCLEOTIDE SEQUENCE</scope>
    <source>
        <strain evidence="5">SIG254</strain>
    </source>
</reference>
<protein>
    <recommendedName>
        <fullName evidence="7">Tetratricopeptide repeat protein</fullName>
    </recommendedName>
</protein>
<gene>
    <name evidence="5" type="ORF">E7215_13165</name>
    <name evidence="4" type="ORF">IO99_10725</name>
</gene>
<evidence type="ECO:0000256" key="1">
    <source>
        <dbReference type="ARBA" id="ARBA00022737"/>
    </source>
</evidence>
<keyword evidence="1" id="KW-0677">Repeat</keyword>
<reference evidence="4 6" key="1">
    <citation type="submission" date="2014-07" db="EMBL/GenBank/DDBJ databases">
        <title>Draft genome of Clostridium sulfidigenes 113A isolated from sediments associated with methane hydrate from Krishna Godavari basin.</title>
        <authorList>
            <person name="Honkalas V.S."/>
            <person name="Dabir A.P."/>
            <person name="Arora P."/>
            <person name="Dhakephalkar P.K."/>
        </authorList>
    </citation>
    <scope>NUCLEOTIDE SEQUENCE [LARGE SCALE GENOMIC DNA]</scope>
    <source>
        <strain evidence="4 6">113A</strain>
    </source>
</reference>
<evidence type="ECO:0000313" key="5">
    <source>
        <dbReference type="EMBL" id="MBE6061105.1"/>
    </source>
</evidence>
<dbReference type="PANTHER" id="PTHR44186:SF1">
    <property type="entry name" value="BARDET-BIEDL SYNDROME 4 PROTEIN"/>
    <property type="match status" value="1"/>
</dbReference>
<dbReference type="InterPro" id="IPR011990">
    <property type="entry name" value="TPR-like_helical_dom_sf"/>
</dbReference>
<dbReference type="Proteomes" id="UP000768462">
    <property type="component" value="Unassembled WGS sequence"/>
</dbReference>
<name>A0A084JB12_9CLOT</name>
<dbReference type="STRING" id="318464.IO99_10725"/>
<dbReference type="InterPro" id="IPR019734">
    <property type="entry name" value="TPR_rpt"/>
</dbReference>
<dbReference type="SUPFAM" id="SSF48452">
    <property type="entry name" value="TPR-like"/>
    <property type="match status" value="1"/>
</dbReference>
<evidence type="ECO:0000256" key="2">
    <source>
        <dbReference type="ARBA" id="ARBA00022803"/>
    </source>
</evidence>